<dbReference type="SUPFAM" id="SSF116726">
    <property type="entry name" value="TrkA C-terminal domain-like"/>
    <property type="match status" value="1"/>
</dbReference>
<dbReference type="InterPro" id="IPR036721">
    <property type="entry name" value="RCK_C_sf"/>
</dbReference>
<dbReference type="Pfam" id="PF02254">
    <property type="entry name" value="TrkA_N"/>
    <property type="match status" value="1"/>
</dbReference>
<evidence type="ECO:0000313" key="4">
    <source>
        <dbReference type="Proteomes" id="UP001316184"/>
    </source>
</evidence>
<dbReference type="InterPro" id="IPR006037">
    <property type="entry name" value="RCK_C"/>
</dbReference>
<dbReference type="PANTHER" id="PTHR43833:SF7">
    <property type="entry name" value="KTR SYSTEM POTASSIUM UPTAKE PROTEIN C"/>
    <property type="match status" value="1"/>
</dbReference>
<dbReference type="SUPFAM" id="SSF51735">
    <property type="entry name" value="NAD(P)-binding Rossmann-fold domains"/>
    <property type="match status" value="1"/>
</dbReference>
<dbReference type="Gene3D" id="3.30.70.1450">
    <property type="entry name" value="Regulator of K+ conductance, C-terminal domain"/>
    <property type="match status" value="1"/>
</dbReference>
<dbReference type="Gene3D" id="3.40.50.720">
    <property type="entry name" value="NAD(P)-binding Rossmann-like Domain"/>
    <property type="match status" value="1"/>
</dbReference>
<dbReference type="PROSITE" id="PS51201">
    <property type="entry name" value="RCK_N"/>
    <property type="match status" value="1"/>
</dbReference>
<proteinExistence type="predicted"/>
<accession>A0ABY5MG17</accession>
<feature type="domain" description="RCK C-terminal" evidence="2">
    <location>
        <begin position="142"/>
        <end position="224"/>
    </location>
</feature>
<dbReference type="EMBL" id="CP102173">
    <property type="protein sequence ID" value="UUP14801.1"/>
    <property type="molecule type" value="Genomic_DNA"/>
</dbReference>
<evidence type="ECO:0000259" key="1">
    <source>
        <dbReference type="PROSITE" id="PS51201"/>
    </source>
</evidence>
<dbReference type="InterPro" id="IPR050721">
    <property type="entry name" value="Trk_Ktr_HKT_K-transport"/>
</dbReference>
<feature type="domain" description="RCK N-terminal" evidence="1">
    <location>
        <begin position="10"/>
        <end position="126"/>
    </location>
</feature>
<dbReference type="PROSITE" id="PS51202">
    <property type="entry name" value="RCK_C"/>
    <property type="match status" value="1"/>
</dbReference>
<dbReference type="Proteomes" id="UP001316184">
    <property type="component" value="Chromosome"/>
</dbReference>
<organism evidence="3 4">
    <name type="scientific">Aeromicrobium wangtongii</name>
    <dbReference type="NCBI Taxonomy" id="2969247"/>
    <lineage>
        <taxon>Bacteria</taxon>
        <taxon>Bacillati</taxon>
        <taxon>Actinomycetota</taxon>
        <taxon>Actinomycetes</taxon>
        <taxon>Propionibacteriales</taxon>
        <taxon>Nocardioidaceae</taxon>
        <taxon>Aeromicrobium</taxon>
    </lineage>
</organism>
<sequence>MAKDRNTSPTRPVIVLGLGRFGTAVARSLVQLGHDVLAVDERADIVQKFASDFTHVVAADTTDTEALRQIGAEQFEVAVVGIGTDIEASVLTVLGLLDLGVKEVWAKAISGKHAAILERVGATHVIRPESQMGKRVAHMVTGTMSDFIEFEGNFAIARTRSPSRATGKTLQEARLRGDYGVTIVAIKARGEDFVYAQASTPVRDGDELIVSGPTQKVEAFCALS</sequence>
<name>A0ABY5MG17_9ACTN</name>
<dbReference type="RefSeq" id="WP_232398680.1">
    <property type="nucleotide sequence ID" value="NZ_CP102173.1"/>
</dbReference>
<reference evidence="3 4" key="1">
    <citation type="submission" date="2022-08" db="EMBL/GenBank/DDBJ databases">
        <title>novel species in genus Aeromicrobium.</title>
        <authorList>
            <person name="Ye L."/>
        </authorList>
    </citation>
    <scope>NUCLEOTIDE SEQUENCE [LARGE SCALE GENOMIC DNA]</scope>
    <source>
        <strain evidence="4">zg-Y1379</strain>
    </source>
</reference>
<dbReference type="Pfam" id="PF02080">
    <property type="entry name" value="TrkA_C"/>
    <property type="match status" value="1"/>
</dbReference>
<evidence type="ECO:0000259" key="2">
    <source>
        <dbReference type="PROSITE" id="PS51202"/>
    </source>
</evidence>
<keyword evidence="4" id="KW-1185">Reference proteome</keyword>
<evidence type="ECO:0000313" key="3">
    <source>
        <dbReference type="EMBL" id="UUP14801.1"/>
    </source>
</evidence>
<gene>
    <name evidence="3" type="ORF">NQV15_05685</name>
</gene>
<dbReference type="InterPro" id="IPR003148">
    <property type="entry name" value="RCK_N"/>
</dbReference>
<protein>
    <submittedName>
        <fullName evidence="3">TrkA family potassium uptake protein</fullName>
    </submittedName>
</protein>
<dbReference type="PANTHER" id="PTHR43833">
    <property type="entry name" value="POTASSIUM CHANNEL PROTEIN 2-RELATED-RELATED"/>
    <property type="match status" value="1"/>
</dbReference>
<dbReference type="InterPro" id="IPR036291">
    <property type="entry name" value="NAD(P)-bd_dom_sf"/>
</dbReference>